<sequence>MCSAGGEEQREDIITETMDKLKNCHYYFNDKYNKDKEDRLIDQSELQSNALIMRKELEEQMKEEGIEEECDANIHSSQNKFKTVADSLKREMKQYYNQQLML</sequence>
<dbReference type="Proteomes" id="UP000324800">
    <property type="component" value="Unassembled WGS sequence"/>
</dbReference>
<organism evidence="1 2">
    <name type="scientific">Streblomastix strix</name>
    <dbReference type="NCBI Taxonomy" id="222440"/>
    <lineage>
        <taxon>Eukaryota</taxon>
        <taxon>Metamonada</taxon>
        <taxon>Preaxostyla</taxon>
        <taxon>Oxymonadida</taxon>
        <taxon>Streblomastigidae</taxon>
        <taxon>Streblomastix</taxon>
    </lineage>
</organism>
<dbReference type="AlphaFoldDB" id="A0A5J4W3N6"/>
<comment type="caution">
    <text evidence="1">The sequence shown here is derived from an EMBL/GenBank/DDBJ whole genome shotgun (WGS) entry which is preliminary data.</text>
</comment>
<proteinExistence type="predicted"/>
<reference evidence="1 2" key="1">
    <citation type="submission" date="2019-03" db="EMBL/GenBank/DDBJ databases">
        <title>Single cell metagenomics reveals metabolic interactions within the superorganism composed of flagellate Streblomastix strix and complex community of Bacteroidetes bacteria on its surface.</title>
        <authorList>
            <person name="Treitli S.C."/>
            <person name="Kolisko M."/>
            <person name="Husnik F."/>
            <person name="Keeling P."/>
            <person name="Hampl V."/>
        </authorList>
    </citation>
    <scope>NUCLEOTIDE SEQUENCE [LARGE SCALE GENOMIC DNA]</scope>
    <source>
        <strain evidence="1">ST1C</strain>
    </source>
</reference>
<dbReference type="EMBL" id="SNRW01003527">
    <property type="protein sequence ID" value="KAA6389594.1"/>
    <property type="molecule type" value="Genomic_DNA"/>
</dbReference>
<accession>A0A5J4W3N6</accession>
<protein>
    <submittedName>
        <fullName evidence="1">Uncharacterized protein</fullName>
    </submittedName>
</protein>
<evidence type="ECO:0000313" key="1">
    <source>
        <dbReference type="EMBL" id="KAA6389594.1"/>
    </source>
</evidence>
<name>A0A5J4W3N6_9EUKA</name>
<evidence type="ECO:0000313" key="2">
    <source>
        <dbReference type="Proteomes" id="UP000324800"/>
    </source>
</evidence>
<gene>
    <name evidence="1" type="ORF">EZS28_014878</name>
</gene>